<dbReference type="SUPFAM" id="SSF51735">
    <property type="entry name" value="NAD(P)-binding Rossmann-fold domains"/>
    <property type="match status" value="1"/>
</dbReference>
<dbReference type="InterPro" id="IPR051317">
    <property type="entry name" value="Gfo/Idh/MocA_oxidoreduct"/>
</dbReference>
<dbReference type="Proteomes" id="UP001596105">
    <property type="component" value="Unassembled WGS sequence"/>
</dbReference>
<evidence type="ECO:0000256" key="2">
    <source>
        <dbReference type="ARBA" id="ARBA00023002"/>
    </source>
</evidence>
<feature type="domain" description="GFO/IDH/MocA-like oxidoreductase" evidence="4">
    <location>
        <begin position="130"/>
        <end position="256"/>
    </location>
</feature>
<evidence type="ECO:0000313" key="5">
    <source>
        <dbReference type="EMBL" id="MFC5469132.1"/>
    </source>
</evidence>
<sequence>MRTIRLGIAGFGRIVELTHLPLLGKMDEFSICGIFDVTPQRRALAEKRGLAAYDRLEELLASDAEAILIATPPGSHYSIAAEALKSGKHVLIEKPVTLRAAEAIELKKLAAERGKHVTVFHNKRFDDDLRLVREVMDGGKLGPIQFVERRCHQFGSGASFGVQSFHPGWRNETAYGGGALMDWGVHLVDQLLQLKLGRWQSIEASAHRLRWKRGDAEDCALARIVLDNGILLSMDIHFGSHAQNPLWIVGGELGTLQVTGGNEATIHLAGKSAIPVEPQSAVGTYRRDLDGVKRIYSSFARKLAGEGQLEVTLDEAIDGLRVLDAIRLAAENKKEVRYGDPVRGASVGI</sequence>
<comment type="similarity">
    <text evidence="1">Belongs to the Gfo/Idh/MocA family.</text>
</comment>
<keyword evidence="2" id="KW-0560">Oxidoreductase</keyword>
<reference evidence="6" key="1">
    <citation type="journal article" date="2019" name="Int. J. Syst. Evol. Microbiol.">
        <title>The Global Catalogue of Microorganisms (GCM) 10K type strain sequencing project: providing services to taxonomists for standard genome sequencing and annotation.</title>
        <authorList>
            <consortium name="The Broad Institute Genomics Platform"/>
            <consortium name="The Broad Institute Genome Sequencing Center for Infectious Disease"/>
            <person name="Wu L."/>
            <person name="Ma J."/>
        </authorList>
    </citation>
    <scope>NUCLEOTIDE SEQUENCE [LARGE SCALE GENOMIC DNA]</scope>
    <source>
        <strain evidence="6">CCUG 57113</strain>
    </source>
</reference>
<evidence type="ECO:0000256" key="1">
    <source>
        <dbReference type="ARBA" id="ARBA00010928"/>
    </source>
</evidence>
<dbReference type="RefSeq" id="WP_209748831.1">
    <property type="nucleotide sequence ID" value="NZ_JBHSMH010000025.1"/>
</dbReference>
<comment type="caution">
    <text evidence="5">The sequence shown here is derived from an EMBL/GenBank/DDBJ whole genome shotgun (WGS) entry which is preliminary data.</text>
</comment>
<dbReference type="Pfam" id="PF01408">
    <property type="entry name" value="GFO_IDH_MocA"/>
    <property type="match status" value="1"/>
</dbReference>
<dbReference type="EMBL" id="JBHSMH010000025">
    <property type="protein sequence ID" value="MFC5469132.1"/>
    <property type="molecule type" value="Genomic_DNA"/>
</dbReference>
<dbReference type="InterPro" id="IPR055170">
    <property type="entry name" value="GFO_IDH_MocA-like_dom"/>
</dbReference>
<feature type="domain" description="Gfo/Idh/MocA-like oxidoreductase N-terminal" evidence="3">
    <location>
        <begin position="4"/>
        <end position="121"/>
    </location>
</feature>
<dbReference type="PANTHER" id="PTHR43708">
    <property type="entry name" value="CONSERVED EXPRESSED OXIDOREDUCTASE (EUROFUNG)"/>
    <property type="match status" value="1"/>
</dbReference>
<gene>
    <name evidence="5" type="ORF">ACFPPD_10405</name>
</gene>
<protein>
    <submittedName>
        <fullName evidence="5">Gfo/Idh/MocA family protein</fullName>
    </submittedName>
</protein>
<dbReference type="InterPro" id="IPR036291">
    <property type="entry name" value="NAD(P)-bd_dom_sf"/>
</dbReference>
<dbReference type="Pfam" id="PF22725">
    <property type="entry name" value="GFO_IDH_MocA_C3"/>
    <property type="match status" value="1"/>
</dbReference>
<keyword evidence="6" id="KW-1185">Reference proteome</keyword>
<evidence type="ECO:0000313" key="6">
    <source>
        <dbReference type="Proteomes" id="UP001596105"/>
    </source>
</evidence>
<organism evidence="5 6">
    <name type="scientific">Cohnella suwonensis</name>
    <dbReference type="NCBI Taxonomy" id="696072"/>
    <lineage>
        <taxon>Bacteria</taxon>
        <taxon>Bacillati</taxon>
        <taxon>Bacillota</taxon>
        <taxon>Bacilli</taxon>
        <taxon>Bacillales</taxon>
        <taxon>Paenibacillaceae</taxon>
        <taxon>Cohnella</taxon>
    </lineage>
</organism>
<dbReference type="Gene3D" id="3.30.360.10">
    <property type="entry name" value="Dihydrodipicolinate Reductase, domain 2"/>
    <property type="match status" value="1"/>
</dbReference>
<accession>A0ABW0LWA2</accession>
<dbReference type="PANTHER" id="PTHR43708:SF5">
    <property type="entry name" value="CONSERVED EXPRESSED OXIDOREDUCTASE (EUROFUNG)-RELATED"/>
    <property type="match status" value="1"/>
</dbReference>
<proteinExistence type="inferred from homology"/>
<evidence type="ECO:0000259" key="4">
    <source>
        <dbReference type="Pfam" id="PF22725"/>
    </source>
</evidence>
<dbReference type="SUPFAM" id="SSF55347">
    <property type="entry name" value="Glyceraldehyde-3-phosphate dehydrogenase-like, C-terminal domain"/>
    <property type="match status" value="1"/>
</dbReference>
<dbReference type="Gene3D" id="3.40.50.720">
    <property type="entry name" value="NAD(P)-binding Rossmann-like Domain"/>
    <property type="match status" value="1"/>
</dbReference>
<name>A0ABW0LWA2_9BACL</name>
<evidence type="ECO:0000259" key="3">
    <source>
        <dbReference type="Pfam" id="PF01408"/>
    </source>
</evidence>
<dbReference type="InterPro" id="IPR000683">
    <property type="entry name" value="Gfo/Idh/MocA-like_OxRdtase_N"/>
</dbReference>